<evidence type="ECO:0000313" key="2">
    <source>
        <dbReference type="EnsemblMetazoa" id="GPAI047393-PA"/>
    </source>
</evidence>
<evidence type="ECO:0000256" key="1">
    <source>
        <dbReference type="SAM" id="Phobius"/>
    </source>
</evidence>
<name>A0A1B0AJ28_GLOPL</name>
<dbReference type="VEuPathDB" id="VectorBase:GPAI047393"/>
<feature type="transmembrane region" description="Helical" evidence="1">
    <location>
        <begin position="102"/>
        <end position="123"/>
    </location>
</feature>
<organism evidence="2 3">
    <name type="scientific">Glossina pallidipes</name>
    <name type="common">Tsetse fly</name>
    <dbReference type="NCBI Taxonomy" id="7398"/>
    <lineage>
        <taxon>Eukaryota</taxon>
        <taxon>Metazoa</taxon>
        <taxon>Ecdysozoa</taxon>
        <taxon>Arthropoda</taxon>
        <taxon>Hexapoda</taxon>
        <taxon>Insecta</taxon>
        <taxon>Pterygota</taxon>
        <taxon>Neoptera</taxon>
        <taxon>Endopterygota</taxon>
        <taxon>Diptera</taxon>
        <taxon>Brachycera</taxon>
        <taxon>Muscomorpha</taxon>
        <taxon>Hippoboscoidea</taxon>
        <taxon>Glossinidae</taxon>
        <taxon>Glossina</taxon>
    </lineage>
</organism>
<accession>A0A1B0AJ28</accession>
<evidence type="ECO:0000313" key="3">
    <source>
        <dbReference type="Proteomes" id="UP000092445"/>
    </source>
</evidence>
<dbReference type="EnsemblMetazoa" id="GPAI047393-RA">
    <property type="protein sequence ID" value="GPAI047393-PA"/>
    <property type="gene ID" value="GPAI047393"/>
</dbReference>
<dbReference type="AlphaFoldDB" id="A0A1B0AJ28"/>
<dbReference type="Proteomes" id="UP000092445">
    <property type="component" value="Unassembled WGS sequence"/>
</dbReference>
<reference evidence="2" key="2">
    <citation type="submission" date="2020-05" db="UniProtKB">
        <authorList>
            <consortium name="EnsemblMetazoa"/>
        </authorList>
    </citation>
    <scope>IDENTIFICATION</scope>
    <source>
        <strain evidence="2">IAEA</strain>
    </source>
</reference>
<keyword evidence="1" id="KW-0472">Membrane</keyword>
<keyword evidence="1" id="KW-0812">Transmembrane</keyword>
<proteinExistence type="predicted"/>
<keyword evidence="3" id="KW-1185">Reference proteome</keyword>
<keyword evidence="1" id="KW-1133">Transmembrane helix</keyword>
<sequence length="163" mass="18524">MKTTLDHSSKVELAEHKLISHDFPANALEPVLEIEFIAKCLSNVTFQFLLEYEKSMQWSFLHNSFEIFFARYTCSIPVTQSLSYPLHAMMLQSLHSERRDPISCILVSFSAILLLAINFRFLLRAEIPDTAILEPKAESPYAVKPSCKAEAGVETNFSEISHN</sequence>
<protein>
    <submittedName>
        <fullName evidence="2">Uncharacterized protein</fullName>
    </submittedName>
</protein>
<reference evidence="3" key="1">
    <citation type="submission" date="2014-03" db="EMBL/GenBank/DDBJ databases">
        <authorList>
            <person name="Aksoy S."/>
            <person name="Warren W."/>
            <person name="Wilson R.K."/>
        </authorList>
    </citation>
    <scope>NUCLEOTIDE SEQUENCE [LARGE SCALE GENOMIC DNA]</scope>
    <source>
        <strain evidence="3">IAEA</strain>
    </source>
</reference>